<feature type="non-terminal residue" evidence="2">
    <location>
        <position position="1"/>
    </location>
</feature>
<dbReference type="InterPro" id="IPR000719">
    <property type="entry name" value="Prot_kinase_dom"/>
</dbReference>
<gene>
    <name evidence="2" type="ORF">TeGR_g1398</name>
</gene>
<feature type="domain" description="Protein kinase" evidence="1">
    <location>
        <begin position="1"/>
        <end position="207"/>
    </location>
</feature>
<reference evidence="2 3" key="1">
    <citation type="journal article" date="2023" name="Commun. Biol.">
        <title>Genome analysis of Parmales, the sister group of diatoms, reveals the evolutionary specialization of diatoms from phago-mixotrophs to photoautotrophs.</title>
        <authorList>
            <person name="Ban H."/>
            <person name="Sato S."/>
            <person name="Yoshikawa S."/>
            <person name="Yamada K."/>
            <person name="Nakamura Y."/>
            <person name="Ichinomiya M."/>
            <person name="Sato N."/>
            <person name="Blanc-Mathieu R."/>
            <person name="Endo H."/>
            <person name="Kuwata A."/>
            <person name="Ogata H."/>
        </authorList>
    </citation>
    <scope>NUCLEOTIDE SEQUENCE [LARGE SCALE GENOMIC DNA]</scope>
</reference>
<evidence type="ECO:0000259" key="1">
    <source>
        <dbReference type="PROSITE" id="PS50011"/>
    </source>
</evidence>
<keyword evidence="3" id="KW-1185">Reference proteome</keyword>
<sequence>IIPHPASSGVVLPVPDLYTAIEILTNPNNLVTFTPALLRTWCAQLLDIADRHAQEGVVSRSMSLENIILDTHCNVRSVVSLEDAGLPILHGAPDGEITLPQEQILVGPGTFYYPPEYLSSGTVSIAKFDLWGVGVLLWELAANDNPWCLQPESDPFDVVRQAVVGTTADYITNHAHLDPELFDVLKVLITPLESRASAAQAKSMPYFAGVDWERAALFPQDQPHPELAQIAAAVPSPSAADQPPPPPVVLHASAACTKMSRFASSVRHFLMAGQ</sequence>
<dbReference type="Pfam" id="PF00069">
    <property type="entry name" value="Pkinase"/>
    <property type="match status" value="1"/>
</dbReference>
<dbReference type="Gene3D" id="1.10.510.10">
    <property type="entry name" value="Transferase(Phosphotransferase) domain 1"/>
    <property type="match status" value="1"/>
</dbReference>
<dbReference type="InterPro" id="IPR011009">
    <property type="entry name" value="Kinase-like_dom_sf"/>
</dbReference>
<dbReference type="SUPFAM" id="SSF56112">
    <property type="entry name" value="Protein kinase-like (PK-like)"/>
    <property type="match status" value="1"/>
</dbReference>
<accession>A0ABQ6MP36</accession>
<protein>
    <recommendedName>
        <fullName evidence="1">Protein kinase domain-containing protein</fullName>
    </recommendedName>
</protein>
<evidence type="ECO:0000313" key="2">
    <source>
        <dbReference type="EMBL" id="GMI30092.1"/>
    </source>
</evidence>
<name>A0ABQ6MP36_9STRA</name>
<organism evidence="2 3">
    <name type="scientific">Tetraparma gracilis</name>
    <dbReference type="NCBI Taxonomy" id="2962635"/>
    <lineage>
        <taxon>Eukaryota</taxon>
        <taxon>Sar</taxon>
        <taxon>Stramenopiles</taxon>
        <taxon>Ochrophyta</taxon>
        <taxon>Bolidophyceae</taxon>
        <taxon>Parmales</taxon>
        <taxon>Triparmaceae</taxon>
        <taxon>Tetraparma</taxon>
    </lineage>
</organism>
<dbReference type="EMBL" id="BRYB01001634">
    <property type="protein sequence ID" value="GMI30092.1"/>
    <property type="molecule type" value="Genomic_DNA"/>
</dbReference>
<comment type="caution">
    <text evidence="2">The sequence shown here is derived from an EMBL/GenBank/DDBJ whole genome shotgun (WGS) entry which is preliminary data.</text>
</comment>
<proteinExistence type="predicted"/>
<dbReference type="Proteomes" id="UP001165060">
    <property type="component" value="Unassembled WGS sequence"/>
</dbReference>
<dbReference type="PROSITE" id="PS50011">
    <property type="entry name" value="PROTEIN_KINASE_DOM"/>
    <property type="match status" value="1"/>
</dbReference>
<evidence type="ECO:0000313" key="3">
    <source>
        <dbReference type="Proteomes" id="UP001165060"/>
    </source>
</evidence>